<keyword evidence="2" id="KW-1185">Reference proteome</keyword>
<proteinExistence type="predicted"/>
<dbReference type="EMBL" id="JAKIJS010000001">
    <property type="protein sequence ID" value="MCF6139008.1"/>
    <property type="molecule type" value="Genomic_DNA"/>
</dbReference>
<dbReference type="InterPro" id="IPR018691">
    <property type="entry name" value="DUF2188"/>
</dbReference>
<reference evidence="1 2" key="1">
    <citation type="submission" date="2022-01" db="EMBL/GenBank/DDBJ databases">
        <title>Alkalihalobacillus sp. EGI L200015, a novel bacterium isolated from a salt lake sediment.</title>
        <authorList>
            <person name="Gao L."/>
            <person name="Fang B.-Z."/>
            <person name="Li W.-J."/>
        </authorList>
    </citation>
    <scope>NUCLEOTIDE SEQUENCE [LARGE SCALE GENOMIC DNA]</scope>
    <source>
        <strain evidence="1 2">KCTC 12718</strain>
    </source>
</reference>
<accession>A0ABS9H537</accession>
<organism evidence="1 2">
    <name type="scientific">Pseudalkalibacillus berkeleyi</name>
    <dbReference type="NCBI Taxonomy" id="1069813"/>
    <lineage>
        <taxon>Bacteria</taxon>
        <taxon>Bacillati</taxon>
        <taxon>Bacillota</taxon>
        <taxon>Bacilli</taxon>
        <taxon>Bacillales</taxon>
        <taxon>Fictibacillaceae</taxon>
        <taxon>Pseudalkalibacillus</taxon>
    </lineage>
</organism>
<dbReference type="RefSeq" id="WP_236337633.1">
    <property type="nucleotide sequence ID" value="NZ_JAKIJS010000001.1"/>
</dbReference>
<dbReference type="Pfam" id="PF09954">
    <property type="entry name" value="DUF2188"/>
    <property type="match status" value="1"/>
</dbReference>
<dbReference type="Proteomes" id="UP001649381">
    <property type="component" value="Unassembled WGS sequence"/>
</dbReference>
<sequence>MEAKIFHVVPNEEKNKWDIKIEGRDHAEKTFDKKDIATDEARKLADEARPSQVVLHRENGEIEDVSKYSTNG</sequence>
<name>A0ABS9H537_9BACL</name>
<protein>
    <submittedName>
        <fullName evidence="1">DUF2188 domain-containing protein</fullName>
    </submittedName>
</protein>
<evidence type="ECO:0000313" key="2">
    <source>
        <dbReference type="Proteomes" id="UP001649381"/>
    </source>
</evidence>
<gene>
    <name evidence="1" type="ORF">L2716_14810</name>
</gene>
<comment type="caution">
    <text evidence="1">The sequence shown here is derived from an EMBL/GenBank/DDBJ whole genome shotgun (WGS) entry which is preliminary data.</text>
</comment>
<evidence type="ECO:0000313" key="1">
    <source>
        <dbReference type="EMBL" id="MCF6139008.1"/>
    </source>
</evidence>